<evidence type="ECO:0000256" key="7">
    <source>
        <dbReference type="SAM" id="Phobius"/>
    </source>
</evidence>
<dbReference type="RefSeq" id="WP_255187269.1">
    <property type="nucleotide sequence ID" value="NZ_CP113517.1"/>
</dbReference>
<reference evidence="9" key="1">
    <citation type="submission" date="2022-11" db="EMBL/GenBank/DDBJ databases">
        <title>Methylomonas rapida sp. nov., Carotenoid-Producing Obligate Methanotrophs with High Growth Characteristics and Biotechnological Potential.</title>
        <authorList>
            <person name="Tikhonova E.N."/>
            <person name="Suleimanov R.Z."/>
            <person name="Miroshnikov K."/>
            <person name="Oshkin I.Y."/>
            <person name="Belova S.E."/>
            <person name="Danilova O.V."/>
            <person name="Ashikhmin A."/>
            <person name="Konopkin A."/>
            <person name="But S.Y."/>
            <person name="Khmelenina V.N."/>
            <person name="Kuznetsov N."/>
            <person name="Pimenov N.V."/>
            <person name="Dedysh S.N."/>
        </authorList>
    </citation>
    <scope>NUCLEOTIDE SEQUENCE</scope>
    <source>
        <strain evidence="9">MP1</strain>
    </source>
</reference>
<keyword evidence="5" id="KW-0534">Nitrate assimilation</keyword>
<dbReference type="PANTHER" id="PTHR23515">
    <property type="entry name" value="HIGH-AFFINITY NITRATE TRANSPORTER 2.3"/>
    <property type="match status" value="1"/>
</dbReference>
<keyword evidence="3 7" id="KW-0812">Transmembrane</keyword>
<dbReference type="InterPro" id="IPR044772">
    <property type="entry name" value="NO3_transporter"/>
</dbReference>
<feature type="transmembrane region" description="Helical" evidence="7">
    <location>
        <begin position="295"/>
        <end position="320"/>
    </location>
</feature>
<sequence length="494" mass="54052">MSIAPFKLFSLQGKAKILHLNWLAFFISFVIWFNHAPLLMLIQQDLQISDADIEIILLLNVALAIPARVVTGLLVDRFGARISYSVLLAVCSLPCFMFAMADDFAELAWSRFLLGFIGASFVVGVRIIGDWFPSSQMGFAEGIYAGWGNFGSAAAAIALPGLALYLGEENGWRYAVAVTGCLALVFSLVYYRNVENLPPELAGLNVRHANSMEVASVQDLFLYMLSLLPLYASLSLLTWKLSTLPNTLLSTAWAAALHTGIWLLFFGHAHKLVGTNAARLSQPVPEIHQYRYKQVFILAVCYLMTFGSKLAVLSMLPMFFFNTFRDSQQIGMLDAGLLASSFVITNIIARPAGGWLSDRIGRRLSILLFTTGLALGYLLMAQISTDWPIALAVLVTLFCAVFMQAAEGAIFAFVPLIRRAITGEVAGIVGAYGNAGAIIFLIALTFLTPTSFFLVLGAGCLLSLGLIMWLEEPRNFMNQILPDGTIIKIELESE</sequence>
<evidence type="ECO:0000259" key="8">
    <source>
        <dbReference type="PROSITE" id="PS50850"/>
    </source>
</evidence>
<feature type="transmembrane region" description="Helical" evidence="7">
    <location>
        <begin position="20"/>
        <end position="43"/>
    </location>
</feature>
<evidence type="ECO:0000256" key="3">
    <source>
        <dbReference type="ARBA" id="ARBA00022692"/>
    </source>
</evidence>
<feature type="transmembrane region" description="Helical" evidence="7">
    <location>
        <begin position="452"/>
        <end position="470"/>
    </location>
</feature>
<dbReference type="PROSITE" id="PS00216">
    <property type="entry name" value="SUGAR_TRANSPORT_1"/>
    <property type="match status" value="1"/>
</dbReference>
<feature type="transmembrane region" description="Helical" evidence="7">
    <location>
        <begin position="425"/>
        <end position="446"/>
    </location>
</feature>
<evidence type="ECO:0000256" key="1">
    <source>
        <dbReference type="ARBA" id="ARBA00004141"/>
    </source>
</evidence>
<accession>A0ABY7GPE3</accession>
<evidence type="ECO:0000256" key="2">
    <source>
        <dbReference type="ARBA" id="ARBA00008432"/>
    </source>
</evidence>
<organism evidence="9 10">
    <name type="scientific">Methylomonas rapida</name>
    <dbReference type="NCBI Taxonomy" id="2963939"/>
    <lineage>
        <taxon>Bacteria</taxon>
        <taxon>Pseudomonadati</taxon>
        <taxon>Pseudomonadota</taxon>
        <taxon>Gammaproteobacteria</taxon>
        <taxon>Methylococcales</taxon>
        <taxon>Methylococcaceae</taxon>
        <taxon>Methylomonas</taxon>
    </lineage>
</organism>
<feature type="transmembrane region" description="Helical" evidence="7">
    <location>
        <begin position="172"/>
        <end position="191"/>
    </location>
</feature>
<evidence type="ECO:0000313" key="10">
    <source>
        <dbReference type="Proteomes" id="UP001162780"/>
    </source>
</evidence>
<gene>
    <name evidence="9" type="ORF">NM686_007585</name>
</gene>
<feature type="transmembrane region" description="Helical" evidence="7">
    <location>
        <begin position="82"/>
        <end position="100"/>
    </location>
</feature>
<keyword evidence="10" id="KW-1185">Reference proteome</keyword>
<dbReference type="InterPro" id="IPR020846">
    <property type="entry name" value="MFS_dom"/>
</dbReference>
<feature type="transmembrane region" description="Helical" evidence="7">
    <location>
        <begin position="364"/>
        <end position="383"/>
    </location>
</feature>
<feature type="transmembrane region" description="Helical" evidence="7">
    <location>
        <begin position="112"/>
        <end position="132"/>
    </location>
</feature>
<evidence type="ECO:0000256" key="5">
    <source>
        <dbReference type="ARBA" id="ARBA00023063"/>
    </source>
</evidence>
<dbReference type="Pfam" id="PF07690">
    <property type="entry name" value="MFS_1"/>
    <property type="match status" value="2"/>
</dbReference>
<evidence type="ECO:0000256" key="4">
    <source>
        <dbReference type="ARBA" id="ARBA00022989"/>
    </source>
</evidence>
<comment type="similarity">
    <text evidence="2">Belongs to the major facilitator superfamily. Nitrate/nitrite porter (TC 2.A.1.8) family.</text>
</comment>
<feature type="domain" description="Major facilitator superfamily (MFS) profile" evidence="8">
    <location>
        <begin position="14"/>
        <end position="475"/>
    </location>
</feature>
<dbReference type="InterPro" id="IPR005829">
    <property type="entry name" value="Sugar_transporter_CS"/>
</dbReference>
<feature type="transmembrane region" description="Helical" evidence="7">
    <location>
        <begin position="144"/>
        <end position="166"/>
    </location>
</feature>
<dbReference type="Proteomes" id="UP001162780">
    <property type="component" value="Chromosome"/>
</dbReference>
<dbReference type="InterPro" id="IPR036259">
    <property type="entry name" value="MFS_trans_sf"/>
</dbReference>
<feature type="transmembrane region" description="Helical" evidence="7">
    <location>
        <begin position="389"/>
        <end position="413"/>
    </location>
</feature>
<dbReference type="SUPFAM" id="SSF103473">
    <property type="entry name" value="MFS general substrate transporter"/>
    <property type="match status" value="1"/>
</dbReference>
<protein>
    <submittedName>
        <fullName evidence="9">MFS transporter</fullName>
    </submittedName>
</protein>
<keyword evidence="4 7" id="KW-1133">Transmembrane helix</keyword>
<evidence type="ECO:0000313" key="9">
    <source>
        <dbReference type="EMBL" id="WAR46368.1"/>
    </source>
</evidence>
<dbReference type="Gene3D" id="1.20.1250.20">
    <property type="entry name" value="MFS general substrate transporter like domains"/>
    <property type="match status" value="2"/>
</dbReference>
<name>A0ABY7GPE3_9GAMM</name>
<comment type="subcellular location">
    <subcellularLocation>
        <location evidence="1">Membrane</location>
        <topology evidence="1">Multi-pass membrane protein</topology>
    </subcellularLocation>
</comment>
<keyword evidence="6 7" id="KW-0472">Membrane</keyword>
<proteinExistence type="inferred from homology"/>
<evidence type="ECO:0000256" key="6">
    <source>
        <dbReference type="ARBA" id="ARBA00023136"/>
    </source>
</evidence>
<feature type="transmembrane region" description="Helical" evidence="7">
    <location>
        <begin position="332"/>
        <end position="352"/>
    </location>
</feature>
<dbReference type="EMBL" id="CP113517">
    <property type="protein sequence ID" value="WAR46368.1"/>
    <property type="molecule type" value="Genomic_DNA"/>
</dbReference>
<dbReference type="InterPro" id="IPR011701">
    <property type="entry name" value="MFS"/>
</dbReference>
<feature type="transmembrane region" description="Helical" evidence="7">
    <location>
        <begin position="220"/>
        <end position="239"/>
    </location>
</feature>
<feature type="transmembrane region" description="Helical" evidence="7">
    <location>
        <begin position="251"/>
        <end position="274"/>
    </location>
</feature>
<dbReference type="PROSITE" id="PS50850">
    <property type="entry name" value="MFS"/>
    <property type="match status" value="1"/>
</dbReference>
<feature type="transmembrane region" description="Helical" evidence="7">
    <location>
        <begin position="55"/>
        <end position="75"/>
    </location>
</feature>